<gene>
    <name evidence="4" type="ORF">B0H24_103110</name>
    <name evidence="3" type="ORF">BY455_13010</name>
</gene>
<evidence type="ECO:0000313" key="6">
    <source>
        <dbReference type="Proteomes" id="UP000239648"/>
    </source>
</evidence>
<accession>A0A2S6G328</accession>
<evidence type="ECO:0000313" key="3">
    <source>
        <dbReference type="EMBL" id="PPK50239.1"/>
    </source>
</evidence>
<dbReference type="InterPro" id="IPR010359">
    <property type="entry name" value="IrrE_HExxH"/>
</dbReference>
<dbReference type="Proteomes" id="UP000239648">
    <property type="component" value="Unassembled WGS sequence"/>
</dbReference>
<dbReference type="SUPFAM" id="SSF47413">
    <property type="entry name" value="lambda repressor-like DNA-binding domains"/>
    <property type="match status" value="1"/>
</dbReference>
<organism evidence="4 5">
    <name type="scientific">Marinobacter persicus</name>
    <dbReference type="NCBI Taxonomy" id="930118"/>
    <lineage>
        <taxon>Bacteria</taxon>
        <taxon>Pseudomonadati</taxon>
        <taxon>Pseudomonadota</taxon>
        <taxon>Gammaproteobacteria</taxon>
        <taxon>Pseudomonadales</taxon>
        <taxon>Marinobacteraceae</taxon>
        <taxon>Marinobacter</taxon>
    </lineage>
</organism>
<dbReference type="Gene3D" id="1.10.10.2910">
    <property type="match status" value="1"/>
</dbReference>
<dbReference type="InterPro" id="IPR052345">
    <property type="entry name" value="Rad_response_metalloprotease"/>
</dbReference>
<dbReference type="GO" id="GO:0003677">
    <property type="term" value="F:DNA binding"/>
    <property type="evidence" value="ECO:0007669"/>
    <property type="project" value="InterPro"/>
</dbReference>
<dbReference type="InterPro" id="IPR010982">
    <property type="entry name" value="Lambda_DNA-bd_dom_sf"/>
</dbReference>
<comment type="caution">
    <text evidence="4">The sequence shown here is derived from an EMBL/GenBank/DDBJ whole genome shotgun (WGS) entry which is preliminary data.</text>
</comment>
<feature type="domain" description="HTH cro/C1-type" evidence="2">
    <location>
        <begin position="28"/>
        <end position="75"/>
    </location>
</feature>
<dbReference type="PROSITE" id="PS50943">
    <property type="entry name" value="HTH_CROC1"/>
    <property type="match status" value="1"/>
</dbReference>
<comment type="similarity">
    <text evidence="1">Belongs to the short-chain fatty acyl-CoA assimilation regulator (ScfR) family.</text>
</comment>
<keyword evidence="6" id="KW-1185">Reference proteome</keyword>
<dbReference type="Proteomes" id="UP000239446">
    <property type="component" value="Unassembled WGS sequence"/>
</dbReference>
<dbReference type="InterPro" id="IPR001387">
    <property type="entry name" value="Cro/C1-type_HTH"/>
</dbReference>
<dbReference type="NCBIfam" id="TIGR02607">
    <property type="entry name" value="antidote_HigA"/>
    <property type="match status" value="1"/>
</dbReference>
<reference evidence="3 6" key="1">
    <citation type="submission" date="2018-02" db="EMBL/GenBank/DDBJ databases">
        <title>Deep subsurface shale carbon reservoir microbial communities from Ohio and West Virginia, USA.</title>
        <authorList>
            <person name="Wrighton K."/>
        </authorList>
    </citation>
    <scope>NUCLEOTIDE SEQUENCE [LARGE SCALE GENOMIC DNA]</scope>
    <source>
        <strain evidence="3 6">UTICA-S1B6</strain>
    </source>
</reference>
<dbReference type="EMBL" id="PTIU01000031">
    <property type="protein sequence ID" value="PPK52864.1"/>
    <property type="molecule type" value="Genomic_DNA"/>
</dbReference>
<dbReference type="Pfam" id="PF06114">
    <property type="entry name" value="Peptidase_M78"/>
    <property type="match status" value="1"/>
</dbReference>
<sequence>MGESVKNQYEPNYAILPGEVLSDELGMRDMTQQELAKRTGLTPKHIVSIIKGKSPITPETAIKLERAIGMPANYWLNLESNYQEIKARLDEEKQLESDLSWLKRIPVNEMVKLDWIKRYKDKKEQLKEVLQFFGIASVEQWGDMWPRLSVAYRQSSQSSVFPEAVSAWLRKGEIDAASINCAPYNKQNFRKALDKIRALTDMSPEEFVPRMQALCSEAGVAVVFVPSLPKTGVSGATRWVHSDKAVIQLSLRYRSNDHLWFTFFHEAGHILLHGKKDLFIERSDKSSNGLDEEKESEANRFAQNELIPARAMEKFIQGGGRTKAEIRSFAEQVGIAPGIVVGQLQYRGVLDFKFCNDLKQFYKWNHEQAY</sequence>
<dbReference type="AlphaFoldDB" id="A0A2S6G328"/>
<dbReference type="PANTHER" id="PTHR43236">
    <property type="entry name" value="ANTITOXIN HIGA1"/>
    <property type="match status" value="1"/>
</dbReference>
<evidence type="ECO:0000259" key="2">
    <source>
        <dbReference type="PROSITE" id="PS50943"/>
    </source>
</evidence>
<dbReference type="RefSeq" id="WP_104417215.1">
    <property type="nucleotide sequence ID" value="NZ_PTIT01000030.1"/>
</dbReference>
<name>A0A2S6G328_9GAMM</name>
<dbReference type="PANTHER" id="PTHR43236:SF1">
    <property type="entry name" value="BLL7220 PROTEIN"/>
    <property type="match status" value="1"/>
</dbReference>
<reference evidence="4 5" key="2">
    <citation type="submission" date="2018-02" db="EMBL/GenBank/DDBJ databases">
        <title>Subsurface microbial communities from deep shales in Ohio and West Virginia, USA.</title>
        <authorList>
            <person name="Wrighton K."/>
        </authorList>
    </citation>
    <scope>NUCLEOTIDE SEQUENCE [LARGE SCALE GENOMIC DNA]</scope>
    <source>
        <strain evidence="4 5">UTICA-S1B9</strain>
    </source>
</reference>
<dbReference type="Pfam" id="PF01381">
    <property type="entry name" value="HTH_3"/>
    <property type="match status" value="1"/>
</dbReference>
<dbReference type="SMART" id="SM00530">
    <property type="entry name" value="HTH_XRE"/>
    <property type="match status" value="1"/>
</dbReference>
<dbReference type="InterPro" id="IPR013430">
    <property type="entry name" value="Toxin_antidote_HigA"/>
</dbReference>
<evidence type="ECO:0000313" key="5">
    <source>
        <dbReference type="Proteomes" id="UP000239446"/>
    </source>
</evidence>
<proteinExistence type="inferred from homology"/>
<dbReference type="CDD" id="cd00093">
    <property type="entry name" value="HTH_XRE"/>
    <property type="match status" value="1"/>
</dbReference>
<evidence type="ECO:0000256" key="1">
    <source>
        <dbReference type="ARBA" id="ARBA00007227"/>
    </source>
</evidence>
<dbReference type="Gene3D" id="1.10.260.40">
    <property type="entry name" value="lambda repressor-like DNA-binding domains"/>
    <property type="match status" value="1"/>
</dbReference>
<evidence type="ECO:0000313" key="4">
    <source>
        <dbReference type="EMBL" id="PPK52864.1"/>
    </source>
</evidence>
<dbReference type="EMBL" id="PTIT01000030">
    <property type="protein sequence ID" value="PPK50239.1"/>
    <property type="molecule type" value="Genomic_DNA"/>
</dbReference>
<dbReference type="OrthoDB" id="9796786at2"/>
<protein>
    <submittedName>
        <fullName evidence="4">Addiction module HigA family antidote</fullName>
    </submittedName>
</protein>